<feature type="region of interest" description="Disordered" evidence="6">
    <location>
        <begin position="339"/>
        <end position="370"/>
    </location>
</feature>
<dbReference type="Pfam" id="PF05653">
    <property type="entry name" value="Mg_trans_NIPA"/>
    <property type="match status" value="1"/>
</dbReference>
<evidence type="ECO:0000313" key="9">
    <source>
        <dbReference type="Proteomes" id="UP000285301"/>
    </source>
</evidence>
<feature type="transmembrane region" description="Helical" evidence="7">
    <location>
        <begin position="218"/>
        <end position="237"/>
    </location>
</feature>
<reference evidence="8 9" key="1">
    <citation type="journal article" date="2018" name="Gigascience">
        <title>Genomes of trombidid mites reveal novel predicted allergens and laterally-transferred genes associated with secondary metabolism.</title>
        <authorList>
            <person name="Dong X."/>
            <person name="Chaisiri K."/>
            <person name="Xia D."/>
            <person name="Armstrong S.D."/>
            <person name="Fang Y."/>
            <person name="Donnelly M.J."/>
            <person name="Kadowaki T."/>
            <person name="McGarry J.W."/>
            <person name="Darby A.C."/>
            <person name="Makepeace B.L."/>
        </authorList>
    </citation>
    <scope>NUCLEOTIDE SEQUENCE [LARGE SCALE GENOMIC DNA]</scope>
    <source>
        <strain evidence="8">UoL-WK</strain>
    </source>
</reference>
<feature type="transmembrane region" description="Helical" evidence="7">
    <location>
        <begin position="78"/>
        <end position="103"/>
    </location>
</feature>
<evidence type="ECO:0000256" key="4">
    <source>
        <dbReference type="ARBA" id="ARBA00022989"/>
    </source>
</evidence>
<comment type="similarity">
    <text evidence="2">Belongs to the NIPA family.</text>
</comment>
<feature type="transmembrane region" description="Helical" evidence="7">
    <location>
        <begin position="115"/>
        <end position="134"/>
    </location>
</feature>
<comment type="subcellular location">
    <subcellularLocation>
        <location evidence="1">Membrane</location>
        <topology evidence="1">Multi-pass membrane protein</topology>
    </subcellularLocation>
</comment>
<dbReference type="InterPro" id="IPR037185">
    <property type="entry name" value="EmrE-like"/>
</dbReference>
<evidence type="ECO:0000256" key="5">
    <source>
        <dbReference type="ARBA" id="ARBA00023136"/>
    </source>
</evidence>
<dbReference type="PANTHER" id="PTHR12570:SF92">
    <property type="entry name" value="SPICHTHYIN, ISOFORM B"/>
    <property type="match status" value="1"/>
</dbReference>
<evidence type="ECO:0000256" key="1">
    <source>
        <dbReference type="ARBA" id="ARBA00004141"/>
    </source>
</evidence>
<evidence type="ECO:0000256" key="2">
    <source>
        <dbReference type="ARBA" id="ARBA00007230"/>
    </source>
</evidence>
<sequence>MAQNEFDERSARNFTIGLLLAISSTFFIGSSFIIKKKGLMRLSAEGKTRAGYGGFGYLKQGIWWMGLISMGLGEACNFAAYAFAPASLVTPLGALSVLITAVLASKYLKEKMNIFAKLGCVLCILGSTVTVIHAPKEKVTTSEQLHYMLLEKSFLSYLAFVFFTSVSFIFYFGPKYGDSNVLIYVTICSVIGSISVMTCKGLGLIITESFGGANLFTGLFWLFLLSTVFTVMIQMNYLNKALDIFNTSVVTPIYYVFFTSFVMIASAILFKELPNNISNVLGTLSGFLTIIIGIFLLNAFKDFVVTWDTINKTFRIASQKVAEAPASFTYSYRQLPSQPYDAPIKNKPWTKKKKKRPKTTKTFVESEDSSDEIPFRKIDLKIENG</sequence>
<dbReference type="STRING" id="1965070.A0A443QHZ3"/>
<keyword evidence="3 7" id="KW-0812">Transmembrane</keyword>
<evidence type="ECO:0000256" key="3">
    <source>
        <dbReference type="ARBA" id="ARBA00022692"/>
    </source>
</evidence>
<dbReference type="AlphaFoldDB" id="A0A443QHZ3"/>
<organism evidence="8 9">
    <name type="scientific">Dinothrombium tinctorium</name>
    <dbReference type="NCBI Taxonomy" id="1965070"/>
    <lineage>
        <taxon>Eukaryota</taxon>
        <taxon>Metazoa</taxon>
        <taxon>Ecdysozoa</taxon>
        <taxon>Arthropoda</taxon>
        <taxon>Chelicerata</taxon>
        <taxon>Arachnida</taxon>
        <taxon>Acari</taxon>
        <taxon>Acariformes</taxon>
        <taxon>Trombidiformes</taxon>
        <taxon>Prostigmata</taxon>
        <taxon>Anystina</taxon>
        <taxon>Parasitengona</taxon>
        <taxon>Trombidioidea</taxon>
        <taxon>Trombidiidae</taxon>
        <taxon>Dinothrombium</taxon>
    </lineage>
</organism>
<accession>A0A443QHZ3</accession>
<proteinExistence type="inferred from homology"/>
<evidence type="ECO:0000256" key="7">
    <source>
        <dbReference type="SAM" id="Phobius"/>
    </source>
</evidence>
<dbReference type="GO" id="GO:0016020">
    <property type="term" value="C:membrane"/>
    <property type="evidence" value="ECO:0007669"/>
    <property type="project" value="UniProtKB-SubCell"/>
</dbReference>
<comment type="caution">
    <text evidence="8">The sequence shown here is derived from an EMBL/GenBank/DDBJ whole genome shotgun (WGS) entry which is preliminary data.</text>
</comment>
<dbReference type="InterPro" id="IPR008521">
    <property type="entry name" value="Mg_trans_NIPA"/>
</dbReference>
<feature type="transmembrane region" description="Helical" evidence="7">
    <location>
        <begin position="181"/>
        <end position="206"/>
    </location>
</feature>
<feature type="transmembrane region" description="Helical" evidence="7">
    <location>
        <begin position="249"/>
        <end position="270"/>
    </location>
</feature>
<keyword evidence="4 7" id="KW-1133">Transmembrane helix</keyword>
<gene>
    <name evidence="8" type="ORF">B4U79_00974</name>
</gene>
<dbReference type="EMBL" id="NCKU01007427">
    <property type="protein sequence ID" value="RWS02649.1"/>
    <property type="molecule type" value="Genomic_DNA"/>
</dbReference>
<keyword evidence="9" id="KW-1185">Reference proteome</keyword>
<feature type="transmembrane region" description="Helical" evidence="7">
    <location>
        <begin position="14"/>
        <end position="34"/>
    </location>
</feature>
<keyword evidence="5 7" id="KW-0472">Membrane</keyword>
<name>A0A443QHZ3_9ACAR</name>
<dbReference type="OrthoDB" id="6428174at2759"/>
<dbReference type="SUPFAM" id="SSF103481">
    <property type="entry name" value="Multidrug resistance efflux transporter EmrE"/>
    <property type="match status" value="1"/>
</dbReference>
<evidence type="ECO:0000313" key="8">
    <source>
        <dbReference type="EMBL" id="RWS02649.1"/>
    </source>
</evidence>
<dbReference type="PANTHER" id="PTHR12570">
    <property type="match status" value="1"/>
</dbReference>
<protein>
    <submittedName>
        <fullName evidence="8">Magnesium transporter NIPA2-like isoform X1</fullName>
    </submittedName>
</protein>
<dbReference type="Proteomes" id="UP000285301">
    <property type="component" value="Unassembled WGS sequence"/>
</dbReference>
<feature type="compositionally biased region" description="Basic residues" evidence="6">
    <location>
        <begin position="348"/>
        <end position="359"/>
    </location>
</feature>
<feature type="transmembrane region" description="Helical" evidence="7">
    <location>
        <begin position="276"/>
        <end position="297"/>
    </location>
</feature>
<evidence type="ECO:0000256" key="6">
    <source>
        <dbReference type="SAM" id="MobiDB-lite"/>
    </source>
</evidence>
<dbReference type="GO" id="GO:0015095">
    <property type="term" value="F:magnesium ion transmembrane transporter activity"/>
    <property type="evidence" value="ECO:0007669"/>
    <property type="project" value="InterPro"/>
</dbReference>
<feature type="transmembrane region" description="Helical" evidence="7">
    <location>
        <begin position="154"/>
        <end position="174"/>
    </location>
</feature>